<dbReference type="RefSeq" id="WP_149648864.1">
    <property type="nucleotide sequence ID" value="NZ_VEWN01000002.1"/>
</dbReference>
<name>A0A5B0L0A6_9PROT</name>
<protein>
    <submittedName>
        <fullName evidence="1">Uncharacterized protein</fullName>
    </submittedName>
</protein>
<evidence type="ECO:0000313" key="1">
    <source>
        <dbReference type="EMBL" id="KAA1057180.1"/>
    </source>
</evidence>
<comment type="caution">
    <text evidence="1">The sequence shown here is derived from an EMBL/GenBank/DDBJ whole genome shotgun (WGS) entry which is preliminary data.</text>
</comment>
<dbReference type="Proteomes" id="UP000325333">
    <property type="component" value="Unassembled WGS sequence"/>
</dbReference>
<evidence type="ECO:0000313" key="2">
    <source>
        <dbReference type="Proteomes" id="UP000325333"/>
    </source>
</evidence>
<sequence length="70" mass="7010">MTPRTAEILSAALANGTAGILRRDTLTVRMPTANAVQIAASNANAAPMAFVFAGLAAQAANTNTPANRAG</sequence>
<dbReference type="EMBL" id="VEWN01000002">
    <property type="protein sequence ID" value="KAA1057180.1"/>
    <property type="molecule type" value="Genomic_DNA"/>
</dbReference>
<reference evidence="1 2" key="1">
    <citation type="submission" date="2019-07" db="EMBL/GenBank/DDBJ databases">
        <title>Genome sequencing of the stress-tolerant strain Azospirillum brasilense Az19.</title>
        <authorList>
            <person name="Maroniche G.A."/>
            <person name="Garcia J.E."/>
            <person name="Pagnussat L."/>
            <person name="Amenta M."/>
            <person name="Creus C.M."/>
        </authorList>
    </citation>
    <scope>NUCLEOTIDE SEQUENCE [LARGE SCALE GENOMIC DNA]</scope>
    <source>
        <strain evidence="1 2">Az19</strain>
    </source>
</reference>
<dbReference type="AlphaFoldDB" id="A0A5B0L0A6"/>
<proteinExistence type="predicted"/>
<gene>
    <name evidence="1" type="ORF">FH063_001348</name>
</gene>
<accession>A0A5B0L0A6</accession>
<organism evidence="1 2">
    <name type="scientific">Azospirillum argentinense</name>
    <dbReference type="NCBI Taxonomy" id="2970906"/>
    <lineage>
        <taxon>Bacteria</taxon>
        <taxon>Pseudomonadati</taxon>
        <taxon>Pseudomonadota</taxon>
        <taxon>Alphaproteobacteria</taxon>
        <taxon>Rhodospirillales</taxon>
        <taxon>Azospirillaceae</taxon>
        <taxon>Azospirillum</taxon>
    </lineage>
</organism>